<evidence type="ECO:0000256" key="1">
    <source>
        <dbReference type="SAM" id="Phobius"/>
    </source>
</evidence>
<keyword evidence="1" id="KW-0812">Transmembrane</keyword>
<dbReference type="Proteomes" id="UP000224362">
    <property type="component" value="Segment"/>
</dbReference>
<keyword evidence="1" id="KW-0472">Membrane</keyword>
<evidence type="ECO:0000313" key="3">
    <source>
        <dbReference type="Proteomes" id="UP000224362"/>
    </source>
</evidence>
<reference evidence="2 3" key="1">
    <citation type="submission" date="2017-06" db="EMBL/GenBank/DDBJ databases">
        <authorList>
            <person name="Kim H.J."/>
            <person name="Triplett B.A."/>
        </authorList>
    </citation>
    <scope>NUCLEOTIDE SEQUENCE [LARGE SCALE GENOMIC DNA]</scope>
</reference>
<feature type="transmembrane region" description="Helical" evidence="1">
    <location>
        <begin position="6"/>
        <end position="29"/>
    </location>
</feature>
<name>A0A249Y2L6_9CAUD</name>
<sequence length="96" mass="10555">MILLAINVLTIVLLTVAGLSFWAAVCNFVRSQFMMLSFYTLTNSVDNERAAMQAEGLRQFGRHASISFARAAWSLIAVGVIILVRYIAGVVLNAYL</sequence>
<organism evidence="2 3">
    <name type="scientific">Serratia phage 2050H1</name>
    <dbReference type="NCBI Taxonomy" id="2024250"/>
    <lineage>
        <taxon>Viruses</taxon>
        <taxon>Duplodnaviria</taxon>
        <taxon>Heunggongvirae</taxon>
        <taxon>Uroviricota</taxon>
        <taxon>Caudoviricetes</taxon>
        <taxon>Pantevenvirales</taxon>
        <taxon>Ackermannviridae</taxon>
        <taxon>Miltonvirus</taxon>
        <taxon>Miltonvirus MAM1</taxon>
    </lineage>
</organism>
<keyword evidence="1" id="KW-1133">Transmembrane helix</keyword>
<accession>A0A249Y2L6</accession>
<evidence type="ECO:0000313" key="2">
    <source>
        <dbReference type="EMBL" id="ASZ78916.1"/>
    </source>
</evidence>
<dbReference type="EMBL" id="MF285619">
    <property type="protein sequence ID" value="ASZ78916.1"/>
    <property type="molecule type" value="Genomic_DNA"/>
</dbReference>
<protein>
    <submittedName>
        <fullName evidence="2">Uncharacterized protein</fullName>
    </submittedName>
</protein>
<proteinExistence type="predicted"/>
<gene>
    <name evidence="2" type="ORF">2050H1_150</name>
</gene>
<feature type="transmembrane region" description="Helical" evidence="1">
    <location>
        <begin position="68"/>
        <end position="88"/>
    </location>
</feature>